<evidence type="ECO:0000256" key="6">
    <source>
        <dbReference type="ARBA" id="ARBA00023014"/>
    </source>
</evidence>
<evidence type="ECO:0000256" key="4">
    <source>
        <dbReference type="ARBA" id="ARBA00022801"/>
    </source>
</evidence>
<dbReference type="SMART" id="SM00987">
    <property type="entry name" value="UreE_C"/>
    <property type="match status" value="1"/>
</dbReference>
<dbReference type="Pfam" id="PF03167">
    <property type="entry name" value="UDG"/>
    <property type="match status" value="1"/>
</dbReference>
<dbReference type="SMART" id="SM00986">
    <property type="entry name" value="UDG"/>
    <property type="match status" value="1"/>
</dbReference>
<comment type="caution">
    <text evidence="9">The sequence shown here is derived from an EMBL/GenBank/DDBJ whole genome shotgun (WGS) entry which is preliminary data.</text>
</comment>
<dbReference type="Proteomes" id="UP000249135">
    <property type="component" value="Unassembled WGS sequence"/>
</dbReference>
<dbReference type="GO" id="GO:0006281">
    <property type="term" value="P:DNA repair"/>
    <property type="evidence" value="ECO:0007669"/>
    <property type="project" value="UniProtKB-KW"/>
</dbReference>
<keyword evidence="2" id="KW-0479">Metal-binding</keyword>
<dbReference type="Gene3D" id="3.40.470.10">
    <property type="entry name" value="Uracil-DNA glycosylase-like domain"/>
    <property type="match status" value="1"/>
</dbReference>
<dbReference type="InterPro" id="IPR005122">
    <property type="entry name" value="Uracil-DNA_glycosylase-like"/>
</dbReference>
<evidence type="ECO:0000256" key="2">
    <source>
        <dbReference type="ARBA" id="ARBA00022723"/>
    </source>
</evidence>
<keyword evidence="7" id="KW-0234">DNA repair</keyword>
<keyword evidence="1" id="KW-0004">4Fe-4S</keyword>
<accession>A0A2W5Q7Y2</accession>
<protein>
    <submittedName>
        <fullName evidence="9">Uracil-DNA glycosylase</fullName>
    </submittedName>
</protein>
<keyword evidence="3" id="KW-0227">DNA damage</keyword>
<dbReference type="GO" id="GO:0097506">
    <property type="term" value="F:deaminated base DNA N-glycosylase activity"/>
    <property type="evidence" value="ECO:0007669"/>
    <property type="project" value="UniProtKB-ARBA"/>
</dbReference>
<sequence length="230" mass="25630">MDLTPAQRAAFRQLAEDTPGIDREAYDAYGRDWREPIIGLGPRDARLCIFGRDPGRTEVEHAQPFVGKGGQLVRAALYRHRHGADAVVPDFATSVAAGREVFWLNTMPYKPVGNRAWSMAVKRRFQPLMAELLLASWQGRGGERTVIALGREAFFWFGIAQPAEVGAALDAFWAQGDARYRRTLRIDYRAGDATHAITLAPLPHPSPANAVWFARFAGLMDERLRLLSNS</sequence>
<evidence type="ECO:0000256" key="1">
    <source>
        <dbReference type="ARBA" id="ARBA00022485"/>
    </source>
</evidence>
<dbReference type="InterPro" id="IPR051536">
    <property type="entry name" value="UDG_Type-4/5"/>
</dbReference>
<gene>
    <name evidence="9" type="ORF">DI563_14460</name>
</gene>
<dbReference type="GO" id="GO:0046872">
    <property type="term" value="F:metal ion binding"/>
    <property type="evidence" value="ECO:0007669"/>
    <property type="project" value="UniProtKB-KW"/>
</dbReference>
<keyword evidence="6" id="KW-0411">Iron-sulfur</keyword>
<keyword evidence="5" id="KW-0408">Iron</keyword>
<dbReference type="EMBL" id="QFPP01000176">
    <property type="protein sequence ID" value="PZQ73602.1"/>
    <property type="molecule type" value="Genomic_DNA"/>
</dbReference>
<name>A0A2W5Q7Y2_VARPD</name>
<keyword evidence="4" id="KW-0378">Hydrolase</keyword>
<evidence type="ECO:0000256" key="3">
    <source>
        <dbReference type="ARBA" id="ARBA00022763"/>
    </source>
</evidence>
<evidence type="ECO:0000256" key="5">
    <source>
        <dbReference type="ARBA" id="ARBA00023004"/>
    </source>
</evidence>
<evidence type="ECO:0000256" key="7">
    <source>
        <dbReference type="ARBA" id="ARBA00023204"/>
    </source>
</evidence>
<dbReference type="GO" id="GO:0051539">
    <property type="term" value="F:4 iron, 4 sulfur cluster binding"/>
    <property type="evidence" value="ECO:0007669"/>
    <property type="project" value="UniProtKB-KW"/>
</dbReference>
<dbReference type="SUPFAM" id="SSF52141">
    <property type="entry name" value="Uracil-DNA glycosylase-like"/>
    <property type="match status" value="1"/>
</dbReference>
<feature type="domain" description="Uracil-DNA glycosylase-like" evidence="8">
    <location>
        <begin position="38"/>
        <end position="227"/>
    </location>
</feature>
<dbReference type="PANTHER" id="PTHR33693">
    <property type="entry name" value="TYPE-5 URACIL-DNA GLYCOSYLASE"/>
    <property type="match status" value="1"/>
</dbReference>
<dbReference type="PANTHER" id="PTHR33693:SF1">
    <property type="entry name" value="TYPE-4 URACIL-DNA GLYCOSYLASE"/>
    <property type="match status" value="1"/>
</dbReference>
<organism evidence="9 10">
    <name type="scientific">Variovorax paradoxus</name>
    <dbReference type="NCBI Taxonomy" id="34073"/>
    <lineage>
        <taxon>Bacteria</taxon>
        <taxon>Pseudomonadati</taxon>
        <taxon>Pseudomonadota</taxon>
        <taxon>Betaproteobacteria</taxon>
        <taxon>Burkholderiales</taxon>
        <taxon>Comamonadaceae</taxon>
        <taxon>Variovorax</taxon>
    </lineage>
</organism>
<evidence type="ECO:0000259" key="8">
    <source>
        <dbReference type="SMART" id="SM00986"/>
    </source>
</evidence>
<proteinExistence type="predicted"/>
<evidence type="ECO:0000313" key="10">
    <source>
        <dbReference type="Proteomes" id="UP000249135"/>
    </source>
</evidence>
<dbReference type="InterPro" id="IPR036895">
    <property type="entry name" value="Uracil-DNA_glycosylase-like_sf"/>
</dbReference>
<reference evidence="9 10" key="1">
    <citation type="submission" date="2017-08" db="EMBL/GenBank/DDBJ databases">
        <title>Infants hospitalized years apart are colonized by the same room-sourced microbial strains.</title>
        <authorList>
            <person name="Brooks B."/>
            <person name="Olm M.R."/>
            <person name="Firek B.A."/>
            <person name="Baker R."/>
            <person name="Thomas B.C."/>
            <person name="Morowitz M.J."/>
            <person name="Banfield J.F."/>
        </authorList>
    </citation>
    <scope>NUCLEOTIDE SEQUENCE [LARGE SCALE GENOMIC DNA]</scope>
    <source>
        <strain evidence="9">S2_005_003_R2_41</strain>
    </source>
</reference>
<evidence type="ECO:0000313" key="9">
    <source>
        <dbReference type="EMBL" id="PZQ73602.1"/>
    </source>
</evidence>
<dbReference type="AlphaFoldDB" id="A0A2W5Q7Y2"/>